<reference evidence="1 2" key="1">
    <citation type="submission" date="2020-08" db="EMBL/GenBank/DDBJ databases">
        <title>Sphingobacterium sp. DN04309 isolated from aquaculture water.</title>
        <authorList>
            <person name="Zhang M."/>
        </authorList>
    </citation>
    <scope>NUCLEOTIDE SEQUENCE [LARGE SCALE GENOMIC DNA]</scope>
    <source>
        <strain evidence="1 2">DN04309</strain>
    </source>
</reference>
<dbReference type="InterPro" id="IPR019619">
    <property type="entry name" value="DUF2490"/>
</dbReference>
<dbReference type="EMBL" id="JACOIJ010000015">
    <property type="protein sequence ID" value="MBD1429728.1"/>
    <property type="molecule type" value="Genomic_DNA"/>
</dbReference>
<dbReference type="Pfam" id="PF10677">
    <property type="entry name" value="DUF2490"/>
    <property type="match status" value="1"/>
</dbReference>
<name>A0ABR7YEJ5_9SPHI</name>
<comment type="caution">
    <text evidence="1">The sequence shown here is derived from an EMBL/GenBank/DDBJ whole genome shotgun (WGS) entry which is preliminary data.</text>
</comment>
<dbReference type="SUPFAM" id="SSF56935">
    <property type="entry name" value="Porins"/>
    <property type="match status" value="1"/>
</dbReference>
<keyword evidence="2" id="KW-1185">Reference proteome</keyword>
<proteinExistence type="predicted"/>
<dbReference type="RefSeq" id="WP_190302146.1">
    <property type="nucleotide sequence ID" value="NZ_JACOIJ010000015.1"/>
</dbReference>
<sequence length="222" mass="25890">MRALILLITLTICISTQAQSLNGWLMYFGNTQIKESKFSIHHELQLRDYKIIGDHNQTLFRAGGQYRFKPNFQATLGYGYIHTELEGTPNNPFSEHRIYQEGIFSHGVLSFKLRHRVRLEERFIENQDFRGRIRYCLFADIPLNAKQFDKNGVYLAVYDEVFLNISNNESIKAFDRNRAYAGLGYKLEKNLGLQLGFMRQHVGANSGTNHLMLSIHHKMNWK</sequence>
<organism evidence="1 2">
    <name type="scientific">Sphingobacterium litopenaei</name>
    <dbReference type="NCBI Taxonomy" id="2763500"/>
    <lineage>
        <taxon>Bacteria</taxon>
        <taxon>Pseudomonadati</taxon>
        <taxon>Bacteroidota</taxon>
        <taxon>Sphingobacteriia</taxon>
        <taxon>Sphingobacteriales</taxon>
        <taxon>Sphingobacteriaceae</taxon>
        <taxon>Sphingobacterium</taxon>
    </lineage>
</organism>
<dbReference type="Proteomes" id="UP000651271">
    <property type="component" value="Unassembled WGS sequence"/>
</dbReference>
<protein>
    <submittedName>
        <fullName evidence="1">DUF2490 domain-containing protein</fullName>
    </submittedName>
</protein>
<accession>A0ABR7YEJ5</accession>
<evidence type="ECO:0000313" key="1">
    <source>
        <dbReference type="EMBL" id="MBD1429728.1"/>
    </source>
</evidence>
<gene>
    <name evidence="1" type="ORF">H8B04_09110</name>
</gene>
<evidence type="ECO:0000313" key="2">
    <source>
        <dbReference type="Proteomes" id="UP000651271"/>
    </source>
</evidence>